<dbReference type="PROSITE" id="PS00922">
    <property type="entry name" value="TRANSGLYCOSYLASE"/>
    <property type="match status" value="1"/>
</dbReference>
<comment type="similarity">
    <text evidence="1">Belongs to the transglycosylase Slt family.</text>
</comment>
<protein>
    <submittedName>
        <fullName evidence="4">Lytic transglycosylase</fullName>
    </submittedName>
</protein>
<evidence type="ECO:0000313" key="5">
    <source>
        <dbReference type="Proteomes" id="UP000030512"/>
    </source>
</evidence>
<dbReference type="InterPro" id="IPR011990">
    <property type="entry name" value="TPR-like_helical_dom_sf"/>
</dbReference>
<dbReference type="InterPro" id="IPR008258">
    <property type="entry name" value="Transglycosylase_SLT_dom_1"/>
</dbReference>
<dbReference type="InterPro" id="IPR000189">
    <property type="entry name" value="Transglyc_AS"/>
</dbReference>
<dbReference type="CDD" id="cd00254">
    <property type="entry name" value="LT-like"/>
    <property type="match status" value="1"/>
</dbReference>
<dbReference type="PANTHER" id="PTHR37423:SF2">
    <property type="entry name" value="MEMBRANE-BOUND LYTIC MUREIN TRANSGLYCOSYLASE C"/>
    <property type="match status" value="1"/>
</dbReference>
<dbReference type="Gene3D" id="1.25.40.10">
    <property type="entry name" value="Tetratricopeptide repeat domain"/>
    <property type="match status" value="1"/>
</dbReference>
<name>A0A126T237_9GAMM</name>
<feature type="domain" description="Transglycosylase SLT" evidence="3">
    <location>
        <begin position="151"/>
        <end position="254"/>
    </location>
</feature>
<reference evidence="4 5" key="1">
    <citation type="journal article" date="2015" name="Environ. Microbiol.">
        <title>Methane oxidation coupled to nitrate reduction under hypoxia by the Gammaproteobacterium Methylomonas denitrificans, sp. nov. type strain FJG1.</title>
        <authorList>
            <person name="Kits K.D."/>
            <person name="Klotz M.G."/>
            <person name="Stein L.Y."/>
        </authorList>
    </citation>
    <scope>NUCLEOTIDE SEQUENCE [LARGE SCALE GENOMIC DNA]</scope>
    <source>
        <strain evidence="4 5">FJG1</strain>
    </source>
</reference>
<keyword evidence="5" id="KW-1185">Reference proteome</keyword>
<dbReference type="AlphaFoldDB" id="A0A126T237"/>
<evidence type="ECO:0000256" key="1">
    <source>
        <dbReference type="ARBA" id="ARBA00007734"/>
    </source>
</evidence>
<dbReference type="Pfam" id="PF01464">
    <property type="entry name" value="SLT"/>
    <property type="match status" value="1"/>
</dbReference>
<dbReference type="InterPro" id="IPR006597">
    <property type="entry name" value="Sel1-like"/>
</dbReference>
<sequence length="285" mass="31695">MNLKRQSLIAVCLGLAAQIGNAQDVVPVNLEQIRKTASDFEHGRMVKQDYRQAFDMYCKAALQGDAESAYSIGFMYFNGRGVARSIPLASHWFKQAAEHGDSHAKQMLTRFGDITPSDDPACQPPAPEPKVKLVAEPNPKRELVEAWVKEIAPIYSIDPQLIMAVIQAESAFNPSALSGKNAQGLMQLIPETAERFGVKDSWNPIQNIKGGTAYLHWLLRHFEGKVDLVLAAYNAGEGAVERYQGIPPYQETRNYVKQILAAYQKPTHPVPPQELQKNLVIEQKT</sequence>
<feature type="signal peptide" evidence="2">
    <location>
        <begin position="1"/>
        <end position="22"/>
    </location>
</feature>
<dbReference type="SUPFAM" id="SSF81901">
    <property type="entry name" value="HCP-like"/>
    <property type="match status" value="1"/>
</dbReference>
<dbReference type="Pfam" id="PF08238">
    <property type="entry name" value="Sel1"/>
    <property type="match status" value="2"/>
</dbReference>
<dbReference type="GO" id="GO:0016020">
    <property type="term" value="C:membrane"/>
    <property type="evidence" value="ECO:0007669"/>
    <property type="project" value="InterPro"/>
</dbReference>
<dbReference type="KEGG" id="mdn:JT25_006500"/>
<accession>A0A126T237</accession>
<dbReference type="Proteomes" id="UP000030512">
    <property type="component" value="Chromosome"/>
</dbReference>
<organism evidence="4 5">
    <name type="scientific">Methylomonas denitrificans</name>
    <dbReference type="NCBI Taxonomy" id="1538553"/>
    <lineage>
        <taxon>Bacteria</taxon>
        <taxon>Pseudomonadati</taxon>
        <taxon>Pseudomonadota</taxon>
        <taxon>Gammaproteobacteria</taxon>
        <taxon>Methylococcales</taxon>
        <taxon>Methylococcaceae</taxon>
        <taxon>Methylomonas</taxon>
    </lineage>
</organism>
<dbReference type="RefSeq" id="WP_036274759.1">
    <property type="nucleotide sequence ID" value="NZ_CP014476.1"/>
</dbReference>
<dbReference type="Gene3D" id="1.10.530.10">
    <property type="match status" value="1"/>
</dbReference>
<dbReference type="GO" id="GO:0000270">
    <property type="term" value="P:peptidoglycan metabolic process"/>
    <property type="evidence" value="ECO:0007669"/>
    <property type="project" value="InterPro"/>
</dbReference>
<gene>
    <name evidence="4" type="ORF">JT25_006500</name>
</gene>
<feature type="chain" id="PRO_5007797684" evidence="2">
    <location>
        <begin position="23"/>
        <end position="285"/>
    </location>
</feature>
<evidence type="ECO:0000259" key="3">
    <source>
        <dbReference type="Pfam" id="PF01464"/>
    </source>
</evidence>
<dbReference type="InterPro" id="IPR023346">
    <property type="entry name" value="Lysozyme-like_dom_sf"/>
</dbReference>
<dbReference type="SUPFAM" id="SSF53955">
    <property type="entry name" value="Lysozyme-like"/>
    <property type="match status" value="1"/>
</dbReference>
<keyword evidence="2" id="KW-0732">Signal</keyword>
<dbReference type="GO" id="GO:0008933">
    <property type="term" value="F:peptidoglycan lytic transglycosylase activity"/>
    <property type="evidence" value="ECO:0007669"/>
    <property type="project" value="InterPro"/>
</dbReference>
<dbReference type="STRING" id="1538553.JT25_006500"/>
<proteinExistence type="inferred from homology"/>
<evidence type="ECO:0000256" key="2">
    <source>
        <dbReference type="SAM" id="SignalP"/>
    </source>
</evidence>
<evidence type="ECO:0000313" key="4">
    <source>
        <dbReference type="EMBL" id="AMK76143.1"/>
    </source>
</evidence>
<dbReference type="EMBL" id="CP014476">
    <property type="protein sequence ID" value="AMK76143.1"/>
    <property type="molecule type" value="Genomic_DNA"/>
</dbReference>
<dbReference type="SMART" id="SM00671">
    <property type="entry name" value="SEL1"/>
    <property type="match status" value="2"/>
</dbReference>
<dbReference type="PANTHER" id="PTHR37423">
    <property type="entry name" value="SOLUBLE LYTIC MUREIN TRANSGLYCOSYLASE-RELATED"/>
    <property type="match status" value="1"/>
</dbReference>